<feature type="domain" description="NAD-dependent epimerase/dehydratase" evidence="1">
    <location>
        <begin position="6"/>
        <end position="230"/>
    </location>
</feature>
<proteinExistence type="predicted"/>
<dbReference type="Gene3D" id="3.40.50.720">
    <property type="entry name" value="NAD(P)-binding Rossmann-like Domain"/>
    <property type="match status" value="1"/>
</dbReference>
<reference evidence="2" key="1">
    <citation type="submission" date="2020-10" db="EMBL/GenBank/DDBJ databases">
        <authorList>
            <person name="Gilroy R."/>
        </authorList>
    </citation>
    <scope>NUCLEOTIDE SEQUENCE</scope>
    <source>
        <strain evidence="2">ChiGjej1B1-24693</strain>
    </source>
</reference>
<sequence>MSDAAVLVTGVARELGAAFARDLAATGAEVIGVDRTPPRHDIGLARFVRTDITSPAITRLVRDTAVGTVVHLGLVSASGTGHSRTAAKEINIVGAMQLFAACQQSPTVRKLVLQSSINVYGASPQGPARFTEDMSSRHQPGSGLGKDAVEVETYARGLARRRPDCVVTTLRLANLLGAGHQSQIARWLSLPVVPRVLGFDARLQFLHPEDAVAALRLVTERDIPGTFNVAAADIVTLSQMVGLLGRPTVGVAAPTLPLLLGTLRRLGITGFTRDEIAALTHGRAMDVSRFADAGFTPQWSTADLVADFAAELDPGPLHPDRVRDGVERLSGLVHGFAPGRRP</sequence>
<dbReference type="PANTHER" id="PTHR43245">
    <property type="entry name" value="BIFUNCTIONAL POLYMYXIN RESISTANCE PROTEIN ARNA"/>
    <property type="match status" value="1"/>
</dbReference>
<dbReference type="PANTHER" id="PTHR43245:SF52">
    <property type="entry name" value="NAD-DEPENDENT EPIMERASE_DEHYDRATASE"/>
    <property type="match status" value="1"/>
</dbReference>
<dbReference type="AlphaFoldDB" id="A0A9D1GY47"/>
<dbReference type="EMBL" id="DVLP01000303">
    <property type="protein sequence ID" value="HIT75938.1"/>
    <property type="molecule type" value="Genomic_DNA"/>
</dbReference>
<accession>A0A9D1GY47</accession>
<name>A0A9D1GY47_9ACTN</name>
<dbReference type="InterPro" id="IPR036291">
    <property type="entry name" value="NAD(P)-bd_dom_sf"/>
</dbReference>
<dbReference type="Pfam" id="PF01370">
    <property type="entry name" value="Epimerase"/>
    <property type="match status" value="1"/>
</dbReference>
<reference evidence="2" key="2">
    <citation type="journal article" date="2021" name="PeerJ">
        <title>Extensive microbial diversity within the chicken gut microbiome revealed by metagenomics and culture.</title>
        <authorList>
            <person name="Gilroy R."/>
            <person name="Ravi A."/>
            <person name="Getino M."/>
            <person name="Pursley I."/>
            <person name="Horton D.L."/>
            <person name="Alikhan N.F."/>
            <person name="Baker D."/>
            <person name="Gharbi K."/>
            <person name="Hall N."/>
            <person name="Watson M."/>
            <person name="Adriaenssens E.M."/>
            <person name="Foster-Nyarko E."/>
            <person name="Jarju S."/>
            <person name="Secka A."/>
            <person name="Antonio M."/>
            <person name="Oren A."/>
            <person name="Chaudhuri R.R."/>
            <person name="La Ragione R."/>
            <person name="Hildebrand F."/>
            <person name="Pallen M.J."/>
        </authorList>
    </citation>
    <scope>NUCLEOTIDE SEQUENCE</scope>
    <source>
        <strain evidence="2">ChiGjej1B1-24693</strain>
    </source>
</reference>
<dbReference type="SUPFAM" id="SSF51735">
    <property type="entry name" value="NAD(P)-binding Rossmann-fold domains"/>
    <property type="match status" value="1"/>
</dbReference>
<dbReference type="InterPro" id="IPR050177">
    <property type="entry name" value="Lipid_A_modif_metabolic_enz"/>
</dbReference>
<dbReference type="InterPro" id="IPR001509">
    <property type="entry name" value="Epimerase_deHydtase"/>
</dbReference>
<evidence type="ECO:0000313" key="3">
    <source>
        <dbReference type="Proteomes" id="UP000886842"/>
    </source>
</evidence>
<dbReference type="Proteomes" id="UP000886842">
    <property type="component" value="Unassembled WGS sequence"/>
</dbReference>
<comment type="caution">
    <text evidence="2">The sequence shown here is derived from an EMBL/GenBank/DDBJ whole genome shotgun (WGS) entry which is preliminary data.</text>
</comment>
<evidence type="ECO:0000313" key="2">
    <source>
        <dbReference type="EMBL" id="HIT75938.1"/>
    </source>
</evidence>
<gene>
    <name evidence="2" type="ORF">IAA98_10155</name>
</gene>
<evidence type="ECO:0000259" key="1">
    <source>
        <dbReference type="Pfam" id="PF01370"/>
    </source>
</evidence>
<protein>
    <submittedName>
        <fullName evidence="2">NAD-dependent epimerase/dehydratase family protein</fullName>
    </submittedName>
</protein>
<organism evidence="2 3">
    <name type="scientific">Candidatus Avipropionibacterium avicola</name>
    <dbReference type="NCBI Taxonomy" id="2840701"/>
    <lineage>
        <taxon>Bacteria</taxon>
        <taxon>Bacillati</taxon>
        <taxon>Actinomycetota</taxon>
        <taxon>Actinomycetes</taxon>
        <taxon>Propionibacteriales</taxon>
        <taxon>Propionibacteriaceae</taxon>
        <taxon>Propionibacteriaceae incertae sedis</taxon>
        <taxon>Candidatus Avipropionibacterium</taxon>
    </lineage>
</organism>